<evidence type="ECO:0000313" key="2">
    <source>
        <dbReference type="EMBL" id="KAH6755304.1"/>
    </source>
</evidence>
<dbReference type="AlphaFoldDB" id="A0AAD4ILZ2"/>
<gene>
    <name evidence="2" type="ORF">C2S53_015533</name>
</gene>
<name>A0AAD4ILZ2_PERFH</name>
<evidence type="ECO:0000313" key="3">
    <source>
        <dbReference type="Proteomes" id="UP001190926"/>
    </source>
</evidence>
<evidence type="ECO:0000256" key="1">
    <source>
        <dbReference type="SAM" id="MobiDB-lite"/>
    </source>
</evidence>
<feature type="region of interest" description="Disordered" evidence="1">
    <location>
        <begin position="34"/>
        <end position="53"/>
    </location>
</feature>
<organism evidence="2 3">
    <name type="scientific">Perilla frutescens var. hirtella</name>
    <name type="common">Perilla citriodora</name>
    <name type="synonym">Perilla setoyensis</name>
    <dbReference type="NCBI Taxonomy" id="608512"/>
    <lineage>
        <taxon>Eukaryota</taxon>
        <taxon>Viridiplantae</taxon>
        <taxon>Streptophyta</taxon>
        <taxon>Embryophyta</taxon>
        <taxon>Tracheophyta</taxon>
        <taxon>Spermatophyta</taxon>
        <taxon>Magnoliopsida</taxon>
        <taxon>eudicotyledons</taxon>
        <taxon>Gunneridae</taxon>
        <taxon>Pentapetalae</taxon>
        <taxon>asterids</taxon>
        <taxon>lamiids</taxon>
        <taxon>Lamiales</taxon>
        <taxon>Lamiaceae</taxon>
        <taxon>Nepetoideae</taxon>
        <taxon>Elsholtzieae</taxon>
        <taxon>Perilla</taxon>
    </lineage>
</organism>
<sequence length="53" mass="5518">MALISLAAGCSWCKKCPGGDVDCRVDSYDNVPAAHVEGDGDDDDGHYDYAPAA</sequence>
<dbReference type="Proteomes" id="UP001190926">
    <property type="component" value="Unassembled WGS sequence"/>
</dbReference>
<comment type="caution">
    <text evidence="2">The sequence shown here is derived from an EMBL/GenBank/DDBJ whole genome shotgun (WGS) entry which is preliminary data.</text>
</comment>
<protein>
    <submittedName>
        <fullName evidence="2">RNA-binding family protein</fullName>
    </submittedName>
</protein>
<reference evidence="2 3" key="1">
    <citation type="journal article" date="2021" name="Nat. Commun.">
        <title>Incipient diploidization of the medicinal plant Perilla within 10,000 years.</title>
        <authorList>
            <person name="Zhang Y."/>
            <person name="Shen Q."/>
            <person name="Leng L."/>
            <person name="Zhang D."/>
            <person name="Chen S."/>
            <person name="Shi Y."/>
            <person name="Ning Z."/>
            <person name="Chen S."/>
        </authorList>
    </citation>
    <scope>NUCLEOTIDE SEQUENCE [LARGE SCALE GENOMIC DNA]</scope>
    <source>
        <strain evidence="3">cv. PC099</strain>
    </source>
</reference>
<accession>A0AAD4ILZ2</accession>
<keyword evidence="3" id="KW-1185">Reference proteome</keyword>
<proteinExistence type="predicted"/>
<dbReference type="EMBL" id="SDAM02029616">
    <property type="protein sequence ID" value="KAH6755304.1"/>
    <property type="molecule type" value="Genomic_DNA"/>
</dbReference>